<dbReference type="PANTHER" id="PTHR47307:SF1">
    <property type="entry name" value="GLUTATHIONE-REGULATED POTASSIUM-EFFLUX SYSTEM ANCILLARY PROTEIN KEFG"/>
    <property type="match status" value="1"/>
</dbReference>
<gene>
    <name evidence="3" type="ORF">EP073_04705</name>
</gene>
<evidence type="ECO:0000313" key="4">
    <source>
        <dbReference type="Proteomes" id="UP000287502"/>
    </source>
</evidence>
<dbReference type="GO" id="GO:0009055">
    <property type="term" value="F:electron transfer activity"/>
    <property type="evidence" value="ECO:0007669"/>
    <property type="project" value="TreeGrafter"/>
</dbReference>
<reference evidence="3 4" key="1">
    <citation type="submission" date="2019-01" db="EMBL/GenBank/DDBJ databases">
        <title>Geovibrio thiophilus DSM 11263, complete genome.</title>
        <authorList>
            <person name="Spring S."/>
            <person name="Bunk B."/>
            <person name="Sproer C."/>
        </authorList>
    </citation>
    <scope>NUCLEOTIDE SEQUENCE [LARGE SCALE GENOMIC DNA]</scope>
    <source>
        <strain evidence="3 4">DSM 11263</strain>
    </source>
</reference>
<dbReference type="EMBL" id="CP035108">
    <property type="protein sequence ID" value="QAR32729.1"/>
    <property type="molecule type" value="Genomic_DNA"/>
</dbReference>
<dbReference type="AlphaFoldDB" id="A0A3R5XWC6"/>
<accession>A0A3R5XWC6</accession>
<dbReference type="GO" id="GO:0010181">
    <property type="term" value="F:FMN binding"/>
    <property type="evidence" value="ECO:0007669"/>
    <property type="project" value="TreeGrafter"/>
</dbReference>
<organism evidence="3 4">
    <name type="scientific">Geovibrio thiophilus</name>
    <dbReference type="NCBI Taxonomy" id="139438"/>
    <lineage>
        <taxon>Bacteria</taxon>
        <taxon>Pseudomonadati</taxon>
        <taxon>Deferribacterota</taxon>
        <taxon>Deferribacteres</taxon>
        <taxon>Deferribacterales</taxon>
        <taxon>Geovibrionaceae</taxon>
        <taxon>Geovibrio</taxon>
    </lineage>
</organism>
<proteinExistence type="predicted"/>
<dbReference type="SUPFAM" id="SSF52218">
    <property type="entry name" value="Flavoproteins"/>
    <property type="match status" value="1"/>
</dbReference>
<dbReference type="Proteomes" id="UP000287502">
    <property type="component" value="Chromosome"/>
</dbReference>
<keyword evidence="1" id="KW-0560">Oxidoreductase</keyword>
<dbReference type="Gene3D" id="3.40.50.360">
    <property type="match status" value="1"/>
</dbReference>
<evidence type="ECO:0000256" key="1">
    <source>
        <dbReference type="ARBA" id="ARBA00023002"/>
    </source>
</evidence>
<dbReference type="RefSeq" id="WP_128466016.1">
    <property type="nucleotide sequence ID" value="NZ_CP035108.1"/>
</dbReference>
<dbReference type="Pfam" id="PF02525">
    <property type="entry name" value="Flavodoxin_2"/>
    <property type="match status" value="1"/>
</dbReference>
<sequence>MNKILMVFGHPNPENSFVNSIITDELSKTEGVSVRCLSSAAGCFDVEAEQNALAEADIIIFQFPLQWFNMPWIFKKWLSDVFTDGFALGEGGNRLKGKILIASATMGGGVDDASSKPVFNLLNDIKEFAEYTGMVYAEPVVSGSYLFVPYLAGDKEDIRRRALEHAEELKRRIASFI</sequence>
<dbReference type="InterPro" id="IPR046980">
    <property type="entry name" value="KefG/KefF"/>
</dbReference>
<dbReference type="KEGG" id="gtl:EP073_04705"/>
<dbReference type="InterPro" id="IPR029039">
    <property type="entry name" value="Flavoprotein-like_sf"/>
</dbReference>
<dbReference type="InterPro" id="IPR003680">
    <property type="entry name" value="Flavodoxin_fold"/>
</dbReference>
<feature type="domain" description="Flavodoxin-like fold" evidence="2">
    <location>
        <begin position="3"/>
        <end position="146"/>
    </location>
</feature>
<name>A0A3R5XWC6_9BACT</name>
<keyword evidence="4" id="KW-1185">Reference proteome</keyword>
<dbReference type="OrthoDB" id="9798454at2"/>
<evidence type="ECO:0000313" key="3">
    <source>
        <dbReference type="EMBL" id="QAR32729.1"/>
    </source>
</evidence>
<protein>
    <submittedName>
        <fullName evidence="3">Flavodoxin family protein</fullName>
    </submittedName>
</protein>
<evidence type="ECO:0000259" key="2">
    <source>
        <dbReference type="Pfam" id="PF02525"/>
    </source>
</evidence>
<dbReference type="PANTHER" id="PTHR47307">
    <property type="entry name" value="GLUTATHIONE-REGULATED POTASSIUM-EFFLUX SYSTEM ANCILLARY PROTEIN KEFG"/>
    <property type="match status" value="1"/>
</dbReference>
<dbReference type="GO" id="GO:0003955">
    <property type="term" value="F:NAD(P)H dehydrogenase (quinone) activity"/>
    <property type="evidence" value="ECO:0007669"/>
    <property type="project" value="TreeGrafter"/>
</dbReference>